<gene>
    <name evidence="2" type="ORF">LCGC14_2360690</name>
    <name evidence="1" type="ORF">LCGC14_3092950</name>
</gene>
<reference evidence="2" key="1">
    <citation type="journal article" date="2015" name="Nature">
        <title>Complex archaea that bridge the gap between prokaryotes and eukaryotes.</title>
        <authorList>
            <person name="Spang A."/>
            <person name="Saw J.H."/>
            <person name="Jorgensen S.L."/>
            <person name="Zaremba-Niedzwiedzka K."/>
            <person name="Martijn J."/>
            <person name="Lind A.E."/>
            <person name="van Eijk R."/>
            <person name="Schleper C."/>
            <person name="Guy L."/>
            <person name="Ettema T.J."/>
        </authorList>
    </citation>
    <scope>NUCLEOTIDE SEQUENCE</scope>
</reference>
<organism evidence="2">
    <name type="scientific">marine sediment metagenome</name>
    <dbReference type="NCBI Taxonomy" id="412755"/>
    <lineage>
        <taxon>unclassified sequences</taxon>
        <taxon>metagenomes</taxon>
        <taxon>ecological metagenomes</taxon>
    </lineage>
</organism>
<dbReference type="AlphaFoldDB" id="A0A0F9EJ75"/>
<name>A0A0F9EJ75_9ZZZZ</name>
<comment type="caution">
    <text evidence="2">The sequence shown here is derived from an EMBL/GenBank/DDBJ whole genome shotgun (WGS) entry which is preliminary data.</text>
</comment>
<sequence>MTNFKRIVRWLTEVVRLRPQCQFIISDRIVVDILRAVQHGTLTNGEATRKLIDTGVEEQSARRLVRDYKIYCMTLMGKDIRPNVVWR</sequence>
<evidence type="ECO:0000313" key="2">
    <source>
        <dbReference type="EMBL" id="KKL44935.1"/>
    </source>
</evidence>
<protein>
    <submittedName>
        <fullName evidence="2">Uncharacterized protein</fullName>
    </submittedName>
</protein>
<evidence type="ECO:0000313" key="1">
    <source>
        <dbReference type="EMBL" id="KKK53621.1"/>
    </source>
</evidence>
<accession>A0A0F9EJ75</accession>
<dbReference type="EMBL" id="LAZR01034570">
    <property type="protein sequence ID" value="KKL44935.1"/>
    <property type="molecule type" value="Genomic_DNA"/>
</dbReference>
<proteinExistence type="predicted"/>
<dbReference type="EMBL" id="LAZR01066410">
    <property type="protein sequence ID" value="KKK53621.1"/>
    <property type="molecule type" value="Genomic_DNA"/>
</dbReference>